<sequence>MFVGLVKDPGPGWGLPDDNPQRPRRFSFALPAIPWRPLVWLAALILMLAISRTVGGWAGYVLMLVAVAVGSLRLDRQLGPPSRGLRDYQA</sequence>
<dbReference type="Proteomes" id="UP001147653">
    <property type="component" value="Unassembled WGS sequence"/>
</dbReference>
<evidence type="ECO:0000313" key="2">
    <source>
        <dbReference type="EMBL" id="MDA0182362.1"/>
    </source>
</evidence>
<keyword evidence="1" id="KW-0472">Membrane</keyword>
<keyword evidence="3" id="KW-1185">Reference proteome</keyword>
<proteinExistence type="predicted"/>
<keyword evidence="1" id="KW-0812">Transmembrane</keyword>
<keyword evidence="1" id="KW-1133">Transmembrane helix</keyword>
<feature type="transmembrane region" description="Helical" evidence="1">
    <location>
        <begin position="57"/>
        <end position="74"/>
    </location>
</feature>
<accession>A0A9X3NCN2</accession>
<dbReference type="RefSeq" id="WP_270026728.1">
    <property type="nucleotide sequence ID" value="NZ_JAPDDP010000034.1"/>
</dbReference>
<evidence type="ECO:0000256" key="1">
    <source>
        <dbReference type="SAM" id="Phobius"/>
    </source>
</evidence>
<organism evidence="2 3">
    <name type="scientific">Solirubrobacter phytolaccae</name>
    <dbReference type="NCBI Taxonomy" id="1404360"/>
    <lineage>
        <taxon>Bacteria</taxon>
        <taxon>Bacillati</taxon>
        <taxon>Actinomycetota</taxon>
        <taxon>Thermoleophilia</taxon>
        <taxon>Solirubrobacterales</taxon>
        <taxon>Solirubrobacteraceae</taxon>
        <taxon>Solirubrobacter</taxon>
    </lineage>
</organism>
<gene>
    <name evidence="2" type="ORF">OJ997_18790</name>
</gene>
<protein>
    <submittedName>
        <fullName evidence="2">Uncharacterized protein</fullName>
    </submittedName>
</protein>
<feature type="transmembrane region" description="Helical" evidence="1">
    <location>
        <begin position="28"/>
        <end position="51"/>
    </location>
</feature>
<name>A0A9X3NCN2_9ACTN</name>
<dbReference type="AlphaFoldDB" id="A0A9X3NCN2"/>
<comment type="caution">
    <text evidence="2">The sequence shown here is derived from an EMBL/GenBank/DDBJ whole genome shotgun (WGS) entry which is preliminary data.</text>
</comment>
<dbReference type="EMBL" id="JAPDDP010000034">
    <property type="protein sequence ID" value="MDA0182362.1"/>
    <property type="molecule type" value="Genomic_DNA"/>
</dbReference>
<evidence type="ECO:0000313" key="3">
    <source>
        <dbReference type="Proteomes" id="UP001147653"/>
    </source>
</evidence>
<reference evidence="2" key="1">
    <citation type="submission" date="2022-10" db="EMBL/GenBank/DDBJ databases">
        <title>The WGS of Solirubrobacter phytolaccae KCTC 29190.</title>
        <authorList>
            <person name="Jiang Z."/>
        </authorList>
    </citation>
    <scope>NUCLEOTIDE SEQUENCE</scope>
    <source>
        <strain evidence="2">KCTC 29190</strain>
    </source>
</reference>